<protein>
    <submittedName>
        <fullName evidence="1">Uncharacterized protein</fullName>
    </submittedName>
</protein>
<accession>A0A0N7KZG6</accession>
<sequence>MSKREIKTKKIIYKEVTMSGVSKTLQSMLMELLKKHTKADSRKEMVNPGEEDLFRLINKHEEFQGMLFCQLVAFEPGHSQRYIQLKNDAESYEIRSVTSDELSKMTVEEAEEARTEREQVVREFIDSILYFGVFGNSIVVMQSRSLTTRELETHLKWLLGSLSNYLGAENILKVSDKPKEEIIEEVLKRPVKSVSIGAPVTAVNEFSQGSKSPGWVPAGTASELLKAMLAEKWESFLRSSKLEDCLDDANLEVTLKITYKRKTSDSGERMLRNLVDATRHYPDDDVVVEMVGGTRLTGKEIRLWNTVKLTTYNSLIDEHELYGQMHDWMVALINNGEIEETDE</sequence>
<proteinExistence type="predicted"/>
<evidence type="ECO:0000313" key="2">
    <source>
        <dbReference type="Proteomes" id="UP000222533"/>
    </source>
</evidence>
<name>A0A0N7KZG6_9CAUD</name>
<dbReference type="KEGG" id="vg:56214652"/>
<reference evidence="1 2" key="1">
    <citation type="journal article" date="2015" name="Sci. Rep.">
        <title>The Shiga toxin 2 production level in enterohemorrhagic Escherichia coli O157:H7 is correlated with the subtypes of toxin-encoding phage.</title>
        <authorList>
            <person name="Ogura Y."/>
            <person name="Mondal S.I."/>
            <person name="Islam M.R."/>
            <person name="Mako T."/>
            <person name="Arisawa K."/>
            <person name="Katsura K."/>
            <person name="Ooka T."/>
            <person name="Gotoh Y."/>
            <person name="Murase K."/>
            <person name="Ohnishi M."/>
            <person name="Hayashi T."/>
        </authorList>
    </citation>
    <scope>NUCLEOTIDE SEQUENCE [LARGE SCALE GENOMIC DNA]</scope>
</reference>
<dbReference type="RefSeq" id="YP_009909069.1">
    <property type="nucleotide sequence ID" value="NC_049941.1"/>
</dbReference>
<dbReference type="GeneID" id="56214652"/>
<dbReference type="EMBL" id="AP012537">
    <property type="protein sequence ID" value="BAT32467.1"/>
    <property type="molecule type" value="Genomic_DNA"/>
</dbReference>
<evidence type="ECO:0000313" key="1">
    <source>
        <dbReference type="EMBL" id="BAT32467.1"/>
    </source>
</evidence>
<keyword evidence="2" id="KW-1185">Reference proteome</keyword>
<dbReference type="Proteomes" id="UP000222533">
    <property type="component" value="Segment"/>
</dbReference>
<organism evidence="1 2">
    <name type="scientific">Stx2-converting phage Stx2a_WGPS2</name>
    <dbReference type="NCBI Taxonomy" id="1226260"/>
    <lineage>
        <taxon>Viruses</taxon>
        <taxon>Duplodnaviria</taxon>
        <taxon>Heunggongvirae</taxon>
        <taxon>Uroviricota</taxon>
        <taxon>Caudoviricetes</taxon>
        <taxon>Sawaravirus</taxon>
        <taxon>Sawaravirus WGPS2</taxon>
    </lineage>
</organism>